<dbReference type="GO" id="GO:0043139">
    <property type="term" value="F:5'-3' DNA helicase activity"/>
    <property type="evidence" value="ECO:0007669"/>
    <property type="project" value="UniProtKB-EC"/>
</dbReference>
<dbReference type="EMBL" id="CACSLK010028985">
    <property type="protein sequence ID" value="CAA0835394.1"/>
    <property type="molecule type" value="Genomic_DNA"/>
</dbReference>
<comment type="cofactor">
    <cofactor evidence="1">
        <name>Mg(2+)</name>
        <dbReference type="ChEBI" id="CHEBI:18420"/>
    </cofactor>
</comment>
<organism evidence="4 5">
    <name type="scientific">Striga hermonthica</name>
    <name type="common">Purple witchweed</name>
    <name type="synonym">Buchnera hermonthica</name>
    <dbReference type="NCBI Taxonomy" id="68872"/>
    <lineage>
        <taxon>Eukaryota</taxon>
        <taxon>Viridiplantae</taxon>
        <taxon>Streptophyta</taxon>
        <taxon>Embryophyta</taxon>
        <taxon>Tracheophyta</taxon>
        <taxon>Spermatophyta</taxon>
        <taxon>Magnoliopsida</taxon>
        <taxon>eudicotyledons</taxon>
        <taxon>Gunneridae</taxon>
        <taxon>Pentapetalae</taxon>
        <taxon>asterids</taxon>
        <taxon>lamiids</taxon>
        <taxon>Lamiales</taxon>
        <taxon>Orobanchaceae</taxon>
        <taxon>Buchnereae</taxon>
        <taxon>Striga</taxon>
    </lineage>
</organism>
<comment type="catalytic activity">
    <reaction evidence="1">
        <text>ATP + H2O = ADP + phosphate + H(+)</text>
        <dbReference type="Rhea" id="RHEA:13065"/>
        <dbReference type="ChEBI" id="CHEBI:15377"/>
        <dbReference type="ChEBI" id="CHEBI:15378"/>
        <dbReference type="ChEBI" id="CHEBI:30616"/>
        <dbReference type="ChEBI" id="CHEBI:43474"/>
        <dbReference type="ChEBI" id="CHEBI:456216"/>
        <dbReference type="EC" id="5.6.2.3"/>
    </reaction>
</comment>
<feature type="domain" description="DNA helicase Pif1-like 2B" evidence="3">
    <location>
        <begin position="285"/>
        <end position="329"/>
    </location>
</feature>
<dbReference type="PANTHER" id="PTHR10492">
    <property type="match status" value="1"/>
</dbReference>
<keyword evidence="1" id="KW-0547">Nucleotide-binding</keyword>
<reference evidence="4" key="1">
    <citation type="submission" date="2019-12" db="EMBL/GenBank/DDBJ databases">
        <authorList>
            <person name="Scholes J."/>
        </authorList>
    </citation>
    <scope>NUCLEOTIDE SEQUENCE</scope>
</reference>
<evidence type="ECO:0000256" key="1">
    <source>
        <dbReference type="RuleBase" id="RU363044"/>
    </source>
</evidence>
<dbReference type="GO" id="GO:0006310">
    <property type="term" value="P:DNA recombination"/>
    <property type="evidence" value="ECO:0007669"/>
    <property type="project" value="UniProtKB-KW"/>
</dbReference>
<keyword evidence="1" id="KW-0234">DNA repair</keyword>
<dbReference type="PANTHER" id="PTHR10492:SF92">
    <property type="entry name" value="ATP-DEPENDENT DNA HELICASE"/>
    <property type="match status" value="1"/>
</dbReference>
<dbReference type="InterPro" id="IPR027417">
    <property type="entry name" value="P-loop_NTPase"/>
</dbReference>
<dbReference type="Pfam" id="PF05970">
    <property type="entry name" value="PIF1"/>
    <property type="match status" value="1"/>
</dbReference>
<dbReference type="Pfam" id="PF21530">
    <property type="entry name" value="Pif1_2B_dom"/>
    <property type="match status" value="1"/>
</dbReference>
<dbReference type="EC" id="5.6.2.3" evidence="1"/>
<dbReference type="SUPFAM" id="SSF52540">
    <property type="entry name" value="P-loop containing nucleoside triphosphate hydrolases"/>
    <property type="match status" value="2"/>
</dbReference>
<keyword evidence="1" id="KW-0378">Hydrolase</keyword>
<evidence type="ECO:0000259" key="3">
    <source>
        <dbReference type="Pfam" id="PF21530"/>
    </source>
</evidence>
<keyword evidence="5" id="KW-1185">Reference proteome</keyword>
<dbReference type="FunFam" id="3.40.50.300:FF:002884">
    <property type="entry name" value="ATP-dependent DNA helicase"/>
    <property type="match status" value="1"/>
</dbReference>
<keyword evidence="1" id="KW-0233">DNA recombination</keyword>
<protein>
    <recommendedName>
        <fullName evidence="1">ATP-dependent DNA helicase</fullName>
        <ecNumber evidence="1">5.6.2.3</ecNumber>
    </recommendedName>
</protein>
<sequence>MKCIDDRKNGAFFVDGPGGTGKSFLYRALLAVVRSKGCIGLATATSGIAASILPGGRTAHSRFKIPIDLSNVKSCSISKQSSLGSLIRESVLIVWDEAPMAKRDAIEALDLALKDVCGCSEIFGGKVIVFGGDFRQVLLVVRRGSRKETVDACLTSSYLWPLLKKLKLTENMRARLDPLFTQTLLKIGNGQEKTFEDDLIKIPAPLAINDPMAEESLDELIKVIYPDLASLTEVSRSINRAILTSKNCFVDEVNTKLINEFPGNLVEYLSFDRVENPSHEAEYGDLINSLTPSGLPEHRLSLKENAPVILLRNLDPTEGLCNGTRLICKKLDKNVIHAEIAVGEFCGKSVFIHRIPFEPPTDEQYPVPYTRTQFPLRLCFAMTINKAQGQTLDSVGVYLREPVFSHGQLYVAMSRAKTSASVKLLIKPPFYNEHRLNYTRNIVYTEVLQAAEIV</sequence>
<dbReference type="OrthoDB" id="912502at2759"/>
<name>A0A9N7NQT3_STRHE</name>
<evidence type="ECO:0000313" key="5">
    <source>
        <dbReference type="Proteomes" id="UP001153555"/>
    </source>
</evidence>
<feature type="domain" description="DNA helicase Pif1-like DEAD-box helicase" evidence="2">
    <location>
        <begin position="6"/>
        <end position="194"/>
    </location>
</feature>
<dbReference type="GO" id="GO:0005524">
    <property type="term" value="F:ATP binding"/>
    <property type="evidence" value="ECO:0007669"/>
    <property type="project" value="UniProtKB-KW"/>
</dbReference>
<dbReference type="Proteomes" id="UP001153555">
    <property type="component" value="Unassembled WGS sequence"/>
</dbReference>
<accession>A0A9N7NQT3</accession>
<evidence type="ECO:0000313" key="4">
    <source>
        <dbReference type="EMBL" id="CAA0835394.1"/>
    </source>
</evidence>
<dbReference type="GO" id="GO:0006281">
    <property type="term" value="P:DNA repair"/>
    <property type="evidence" value="ECO:0007669"/>
    <property type="project" value="UniProtKB-KW"/>
</dbReference>
<gene>
    <name evidence="4" type="ORF">SHERM_02898</name>
</gene>
<keyword evidence="1 4" id="KW-0347">Helicase</keyword>
<comment type="similarity">
    <text evidence="1">Belongs to the helicase family.</text>
</comment>
<dbReference type="InterPro" id="IPR049163">
    <property type="entry name" value="Pif1-like_2B_dom"/>
</dbReference>
<dbReference type="CDD" id="cd18809">
    <property type="entry name" value="SF1_C_RecD"/>
    <property type="match status" value="1"/>
</dbReference>
<dbReference type="AlphaFoldDB" id="A0A9N7NQT3"/>
<dbReference type="GO" id="GO:0016787">
    <property type="term" value="F:hydrolase activity"/>
    <property type="evidence" value="ECO:0007669"/>
    <property type="project" value="UniProtKB-KW"/>
</dbReference>
<comment type="caution">
    <text evidence="4">The sequence shown here is derived from an EMBL/GenBank/DDBJ whole genome shotgun (WGS) entry which is preliminary data.</text>
</comment>
<proteinExistence type="inferred from homology"/>
<dbReference type="Gene3D" id="3.40.50.300">
    <property type="entry name" value="P-loop containing nucleotide triphosphate hydrolases"/>
    <property type="match status" value="2"/>
</dbReference>
<dbReference type="GO" id="GO:0000723">
    <property type="term" value="P:telomere maintenance"/>
    <property type="evidence" value="ECO:0007669"/>
    <property type="project" value="InterPro"/>
</dbReference>
<keyword evidence="1" id="KW-0067">ATP-binding</keyword>
<evidence type="ECO:0000259" key="2">
    <source>
        <dbReference type="Pfam" id="PF05970"/>
    </source>
</evidence>
<dbReference type="InterPro" id="IPR010285">
    <property type="entry name" value="DNA_helicase_pif1-like_DEAD"/>
</dbReference>
<keyword evidence="1" id="KW-0227">DNA damage</keyword>